<keyword evidence="3" id="KW-1185">Reference proteome</keyword>
<feature type="region of interest" description="Disordered" evidence="1">
    <location>
        <begin position="101"/>
        <end position="151"/>
    </location>
</feature>
<dbReference type="Proteomes" id="UP000094455">
    <property type="component" value="Unassembled WGS sequence"/>
</dbReference>
<sequence length="1438" mass="165141">MTSNEEKRQLFMRRPDDLTFSRLLRKHSSPITYAEPVDIESNDFNTSDRVKRLDKQVAKMKRKGRNGIAYGSPKQHEDNVFSGIDHISPRHPRTKTVILLDDDADLSTSEPPDTRFGTDKKYSQNISQNACQSPKYDVHSSSYPNSNTSQKPLSEMQFLSNANLMLPETQIIASISTSTLSPELEQDTISNASALRSSKAGSVNMFDLIPSSNVVENDTSVEVPDSKESQNSKDGPEQDQKLSSHQIQSPQKSLTPFLTYNEHLFSSSPIKRESSPRKKKKVAFSSDIESLPFTSSPIKGQSEPRSILKFTSSDLKCPGVTLDDLLNRDLSQNESWPPGFVLQIPESYPKKHKVIQCCVSGLSDKQFKKQYEVYATLNELIKRNPKLIYNQQVFSKDIIRIIILSVRNNITNLALDLKNGSNPFKLRTSSQSIKLISLLNPITNTFKEMSTIYDGVIKLLRNENISKSLTSSIFQLLKILPETFFDKTEAIISSLMQMKYFLSVTITCEKLNIIKRFVLLQPAVVKKSSYQIFSHLLYSILNTEVPGYSRVLFSAISVFTTFAKSNESNFIITKLLAEELEDSCSSIKSTCEYQLEPWMTICEATCETLKYLIHLQFYSQAAKIWAYLLYMSCHGRTSFVLEKWELYNHFQSVYNELYSQPQALALCLEAWKSVVYNFQNVSIKGWTDEQLEIKLNTLLFPFKHAQLRLGDGTILNQWSEYEGYLVLYCRIYYAIRLKMEIATESQMCILLDSALKPLMYLKQWDSVYSYILKMIFTSDRYIYTETVDSCFWLSDYEKWKSRILPLPKTIYKNKEAFDVILKMAWKMADRPIEITANFISICIYIPLEDSKLALPFRDYCKIAEMGAGLVSEIFDKNDLLIKKGNKDDAHTLFKFIEKADDDFMFTPDSIPLLRTLVNKLKVCDNQDFITEFISLCHAHFSPLKLFAVCLSSDIYENDQLLRKDKQFPQALHYSIDITRLEAENEFKLSEQEKEKIVSNMRKASHILFSHHGIDACKILVNFLKVSRLLEILSSNLKFEMFECLLENCIVVSEDLKIFYEYTPSEFFRYSLEIFDEPEKPDHEKPEIAIKFIKLLSALGNIDELPDSWIIEIGPKLGYLLHPAVTDNTAIISFVSGMLHRLPLKIVNKLKKMALRRKIDIISLSKAEGGEESSIVIKREFKDKQDEDSLSGDYKRENEKELINMTAEEEETIEEETSEPNKLDSTQIISSPIDECDVSFVETDEEDYKNVFQEDSSAKITGDLKSFIIDSIEIDGSVDENSVRVPSSPKRVNVDQSASPARRTRSHTNDVEYEGVEFLSSSKRQKKDKKNRKEKRKEKKEKREKRRRSRSLSAELDEASVDETPLIQEPRPQESGDFEKGGNPDVNVADDVDEDVKTDMDQFWKLLKKLNKTHLKIEGSDKEVWETELVALLLKLKKS</sequence>
<organism evidence="2 3">
    <name type="scientific">Pichia membranifaciens NRRL Y-2026</name>
    <dbReference type="NCBI Taxonomy" id="763406"/>
    <lineage>
        <taxon>Eukaryota</taxon>
        <taxon>Fungi</taxon>
        <taxon>Dikarya</taxon>
        <taxon>Ascomycota</taxon>
        <taxon>Saccharomycotina</taxon>
        <taxon>Pichiomycetes</taxon>
        <taxon>Pichiales</taxon>
        <taxon>Pichiaceae</taxon>
        <taxon>Pichia</taxon>
    </lineage>
</organism>
<feature type="region of interest" description="Disordered" evidence="1">
    <location>
        <begin position="1279"/>
        <end position="1390"/>
    </location>
</feature>
<evidence type="ECO:0000313" key="3">
    <source>
        <dbReference type="Proteomes" id="UP000094455"/>
    </source>
</evidence>
<dbReference type="GeneID" id="30177187"/>
<feature type="compositionally biased region" description="Basic and acidic residues" evidence="1">
    <location>
        <begin position="1370"/>
        <end position="1381"/>
    </location>
</feature>
<feature type="compositionally biased region" description="Basic and acidic residues" evidence="1">
    <location>
        <begin position="224"/>
        <end position="242"/>
    </location>
</feature>
<dbReference type="OrthoDB" id="3997665at2759"/>
<evidence type="ECO:0008006" key="4">
    <source>
        <dbReference type="Google" id="ProtNLM"/>
    </source>
</evidence>
<gene>
    <name evidence="2" type="ORF">PICMEDRAFT_147241</name>
</gene>
<feature type="compositionally biased region" description="Polar residues" evidence="1">
    <location>
        <begin position="139"/>
        <end position="151"/>
    </location>
</feature>
<feature type="compositionally biased region" description="Polar residues" evidence="1">
    <location>
        <begin position="123"/>
        <end position="132"/>
    </location>
</feature>
<evidence type="ECO:0000256" key="1">
    <source>
        <dbReference type="SAM" id="MobiDB-lite"/>
    </source>
</evidence>
<feature type="compositionally biased region" description="Basic and acidic residues" evidence="1">
    <location>
        <begin position="112"/>
        <end position="122"/>
    </location>
</feature>
<proteinExistence type="predicted"/>
<dbReference type="RefSeq" id="XP_019017026.1">
    <property type="nucleotide sequence ID" value="XM_019160500.1"/>
</dbReference>
<feature type="compositionally biased region" description="Basic residues" evidence="1">
    <location>
        <begin position="1322"/>
        <end position="1349"/>
    </location>
</feature>
<dbReference type="STRING" id="763406.A0A1E3NKQ9"/>
<name>A0A1E3NKQ9_9ASCO</name>
<dbReference type="EMBL" id="KV454004">
    <property type="protein sequence ID" value="ODQ45913.1"/>
    <property type="molecule type" value="Genomic_DNA"/>
</dbReference>
<evidence type="ECO:0000313" key="2">
    <source>
        <dbReference type="EMBL" id="ODQ45913.1"/>
    </source>
</evidence>
<protein>
    <recommendedName>
        <fullName evidence="4">Telomere-associated protein Rif1 N-terminal domain-containing protein</fullName>
    </recommendedName>
</protein>
<feature type="region of interest" description="Disordered" evidence="1">
    <location>
        <begin position="215"/>
        <end position="250"/>
    </location>
</feature>
<accession>A0A1E3NKQ9</accession>
<reference evidence="2 3" key="1">
    <citation type="journal article" date="2016" name="Proc. Natl. Acad. Sci. U.S.A.">
        <title>Comparative genomics of biotechnologically important yeasts.</title>
        <authorList>
            <person name="Riley R."/>
            <person name="Haridas S."/>
            <person name="Wolfe K.H."/>
            <person name="Lopes M.R."/>
            <person name="Hittinger C.T."/>
            <person name="Goeker M."/>
            <person name="Salamov A.A."/>
            <person name="Wisecaver J.H."/>
            <person name="Long T.M."/>
            <person name="Calvey C.H."/>
            <person name="Aerts A.L."/>
            <person name="Barry K.W."/>
            <person name="Choi C."/>
            <person name="Clum A."/>
            <person name="Coughlan A.Y."/>
            <person name="Deshpande S."/>
            <person name="Douglass A.P."/>
            <person name="Hanson S.J."/>
            <person name="Klenk H.-P."/>
            <person name="LaButti K.M."/>
            <person name="Lapidus A."/>
            <person name="Lindquist E.A."/>
            <person name="Lipzen A.M."/>
            <person name="Meier-Kolthoff J.P."/>
            <person name="Ohm R.A."/>
            <person name="Otillar R.P."/>
            <person name="Pangilinan J.L."/>
            <person name="Peng Y."/>
            <person name="Rokas A."/>
            <person name="Rosa C.A."/>
            <person name="Scheuner C."/>
            <person name="Sibirny A.A."/>
            <person name="Slot J.C."/>
            <person name="Stielow J.B."/>
            <person name="Sun H."/>
            <person name="Kurtzman C.P."/>
            <person name="Blackwell M."/>
            <person name="Grigoriev I.V."/>
            <person name="Jeffries T.W."/>
        </authorList>
    </citation>
    <scope>NUCLEOTIDE SEQUENCE [LARGE SCALE GENOMIC DNA]</scope>
    <source>
        <strain evidence="2 3">NRRL Y-2026</strain>
    </source>
</reference>